<dbReference type="InterPro" id="IPR014903">
    <property type="entry name" value="DUF1796"/>
</dbReference>
<name>A0A1Y1T3C1_9FLAO</name>
<dbReference type="STRING" id="1185767.IIF7_09958"/>
<proteinExistence type="predicted"/>
<dbReference type="OrthoDB" id="1467306at2"/>
<organism evidence="1 2">
    <name type="scientific">Zunongwangia atlantica 22II14-10F7</name>
    <dbReference type="NCBI Taxonomy" id="1185767"/>
    <lineage>
        <taxon>Bacteria</taxon>
        <taxon>Pseudomonadati</taxon>
        <taxon>Bacteroidota</taxon>
        <taxon>Flavobacteriia</taxon>
        <taxon>Flavobacteriales</taxon>
        <taxon>Flavobacteriaceae</taxon>
        <taxon>Zunongwangia</taxon>
    </lineage>
</organism>
<protein>
    <recommendedName>
        <fullName evidence="3">Papain-like cysteine peptidase</fullName>
    </recommendedName>
</protein>
<dbReference type="Pfam" id="PF08795">
    <property type="entry name" value="DUF1796"/>
    <property type="match status" value="1"/>
</dbReference>
<comment type="caution">
    <text evidence="1">The sequence shown here is derived from an EMBL/GenBank/DDBJ whole genome shotgun (WGS) entry which is preliminary data.</text>
</comment>
<accession>A0A1Y1T3C1</accession>
<keyword evidence="2" id="KW-1185">Reference proteome</keyword>
<gene>
    <name evidence="1" type="ORF">IIF7_09958</name>
</gene>
<reference evidence="1 2" key="1">
    <citation type="submission" date="2013-04" db="EMBL/GenBank/DDBJ databases">
        <title>Zunongwangia sp. 22II14-10F7 Genome Sequencing.</title>
        <authorList>
            <person name="Lai Q."/>
            <person name="Shao Z."/>
        </authorList>
    </citation>
    <scope>NUCLEOTIDE SEQUENCE [LARGE SCALE GENOMIC DNA]</scope>
    <source>
        <strain evidence="1 2">22II14-10F7</strain>
    </source>
</reference>
<dbReference type="AlphaFoldDB" id="A0A1Y1T3C1"/>
<dbReference type="EMBL" id="ARYN01000008">
    <property type="protein sequence ID" value="ORL45527.1"/>
    <property type="molecule type" value="Genomic_DNA"/>
</dbReference>
<dbReference type="RefSeq" id="WP_084841541.1">
    <property type="nucleotide sequence ID" value="NZ_ARYN01000008.1"/>
</dbReference>
<evidence type="ECO:0000313" key="1">
    <source>
        <dbReference type="EMBL" id="ORL45527.1"/>
    </source>
</evidence>
<dbReference type="Proteomes" id="UP000192746">
    <property type="component" value="Unassembled WGS sequence"/>
</dbReference>
<evidence type="ECO:0008006" key="3">
    <source>
        <dbReference type="Google" id="ProtNLM"/>
    </source>
</evidence>
<sequence length="241" mass="28903">MFILQKIKKAFDNLLKFNKLFKNTIYISIGENCLTDNILARYHLKSFSTPYSHGRSNIDYAIQLEKENYKNLLNPTFIKIGHINSKEVQRNKYYRLENNIYKNMHQNGFEFTHHDIINNPNHLLSYKRKVERMKKLSASRKKIKFFYHHRANSNADLNLIISKARFFLKFYENTNCEFILFTQKMISDINKRSLHKFYNSTNIKGYVFYCMSPWEGNDPKKLWALNDDDLIASMIYDVKKH</sequence>
<evidence type="ECO:0000313" key="2">
    <source>
        <dbReference type="Proteomes" id="UP000192746"/>
    </source>
</evidence>